<dbReference type="InterPro" id="IPR036388">
    <property type="entry name" value="WH-like_DNA-bd_sf"/>
</dbReference>
<name>A0ABV6HR26_9SPHI</name>
<dbReference type="PANTHER" id="PTHR46577:SF2">
    <property type="entry name" value="TRANSCRIPTIONAL REGULATORY PROTEIN"/>
    <property type="match status" value="1"/>
</dbReference>
<organism evidence="7 8">
    <name type="scientific">Olivibacter oleidegradans</name>
    <dbReference type="NCBI Taxonomy" id="760123"/>
    <lineage>
        <taxon>Bacteria</taxon>
        <taxon>Pseudomonadati</taxon>
        <taxon>Bacteroidota</taxon>
        <taxon>Sphingobacteriia</taxon>
        <taxon>Sphingobacteriales</taxon>
        <taxon>Sphingobacteriaceae</taxon>
        <taxon>Olivibacter</taxon>
    </lineage>
</organism>
<dbReference type="PROSITE" id="PS50949">
    <property type="entry name" value="HTH_GNTR"/>
    <property type="match status" value="1"/>
</dbReference>
<evidence type="ECO:0000313" key="8">
    <source>
        <dbReference type="Proteomes" id="UP001589774"/>
    </source>
</evidence>
<keyword evidence="4" id="KW-0238">DNA-binding</keyword>
<keyword evidence="5" id="KW-0804">Transcription</keyword>
<dbReference type="InterPro" id="IPR015424">
    <property type="entry name" value="PyrdxlP-dep_Trfase"/>
</dbReference>
<dbReference type="EMBL" id="JBHLWO010000005">
    <property type="protein sequence ID" value="MFC0321321.1"/>
    <property type="molecule type" value="Genomic_DNA"/>
</dbReference>
<dbReference type="InterPro" id="IPR036390">
    <property type="entry name" value="WH_DNA-bd_sf"/>
</dbReference>
<dbReference type="InterPro" id="IPR004839">
    <property type="entry name" value="Aminotransferase_I/II_large"/>
</dbReference>
<keyword evidence="7" id="KW-0808">Transferase</keyword>
<evidence type="ECO:0000313" key="7">
    <source>
        <dbReference type="EMBL" id="MFC0321321.1"/>
    </source>
</evidence>
<dbReference type="InterPro" id="IPR015421">
    <property type="entry name" value="PyrdxlP-dep_Trfase_major"/>
</dbReference>
<sequence>MLPFPSLLIIDRTSSTALYLQVSKQIIALIRKGILKPGMRLPSTRELAQSLMLHRKTVVAAYNDMLLQGWATTVPKKGVFVSPVLPELNPKIWEQNLKKVPDSNTTPFFYRNSFSVITDLGSDVAGYDIVIDDGLPDSRIAPLDLLAREYRARLRRNLQLKGRTDSLSVGSILLREALTDYLFETRGIRASVHNLLTTQGAQMGVYIAAQLLLRAGDAVIVGEPNYFMANNAFSYQNARIFRVPVDEHGLDMNKVEEICLRERINMLYVIPHHHHPTTVTLSPQRRMQLIALAQRFNFMIVEDDYDYDFHYQSSPFLPLVSYCPERVIYIGSFTKCLASSVRIGFMVAPQEMINEAAYVRRMINLRGDFIMEDALASLIREGDVARHIKKSVNIYRERRDYVCALMKERLFAFSSFEIPTGGMAVWLRFSEAYPLIHVAAELAKHRILISDGRKYNTGPFNYNAIRFGFASLNTRELSRVIELLTAVLSKEVNGRSNA</sequence>
<dbReference type="SUPFAM" id="SSF53383">
    <property type="entry name" value="PLP-dependent transferases"/>
    <property type="match status" value="1"/>
</dbReference>
<dbReference type="Gene3D" id="1.10.10.10">
    <property type="entry name" value="Winged helix-like DNA-binding domain superfamily/Winged helix DNA-binding domain"/>
    <property type="match status" value="1"/>
</dbReference>
<keyword evidence="3" id="KW-0805">Transcription regulation</keyword>
<keyword evidence="7" id="KW-0032">Aminotransferase</keyword>
<dbReference type="CDD" id="cd07377">
    <property type="entry name" value="WHTH_GntR"/>
    <property type="match status" value="1"/>
</dbReference>
<dbReference type="InterPro" id="IPR051446">
    <property type="entry name" value="HTH_trans_reg/aminotransferase"/>
</dbReference>
<dbReference type="SMART" id="SM00345">
    <property type="entry name" value="HTH_GNTR"/>
    <property type="match status" value="1"/>
</dbReference>
<evidence type="ECO:0000256" key="1">
    <source>
        <dbReference type="ARBA" id="ARBA00005384"/>
    </source>
</evidence>
<protein>
    <submittedName>
        <fullName evidence="7">PLP-dependent aminotransferase family protein</fullName>
    </submittedName>
</protein>
<evidence type="ECO:0000256" key="2">
    <source>
        <dbReference type="ARBA" id="ARBA00022898"/>
    </source>
</evidence>
<dbReference type="CDD" id="cd00609">
    <property type="entry name" value="AAT_like"/>
    <property type="match status" value="1"/>
</dbReference>
<reference evidence="7 8" key="1">
    <citation type="submission" date="2024-09" db="EMBL/GenBank/DDBJ databases">
        <authorList>
            <person name="Sun Q."/>
            <person name="Mori K."/>
        </authorList>
    </citation>
    <scope>NUCLEOTIDE SEQUENCE [LARGE SCALE GENOMIC DNA]</scope>
    <source>
        <strain evidence="7 8">CCM 7765</strain>
    </source>
</reference>
<comment type="similarity">
    <text evidence="1">In the C-terminal section; belongs to the class-I pyridoxal-phosphate-dependent aminotransferase family.</text>
</comment>
<keyword evidence="8" id="KW-1185">Reference proteome</keyword>
<evidence type="ECO:0000256" key="3">
    <source>
        <dbReference type="ARBA" id="ARBA00023015"/>
    </source>
</evidence>
<dbReference type="Proteomes" id="UP001589774">
    <property type="component" value="Unassembled WGS sequence"/>
</dbReference>
<dbReference type="Gene3D" id="3.40.640.10">
    <property type="entry name" value="Type I PLP-dependent aspartate aminotransferase-like (Major domain)"/>
    <property type="match status" value="1"/>
</dbReference>
<accession>A0ABV6HR26</accession>
<comment type="caution">
    <text evidence="7">The sequence shown here is derived from an EMBL/GenBank/DDBJ whole genome shotgun (WGS) entry which is preliminary data.</text>
</comment>
<dbReference type="GO" id="GO:0008483">
    <property type="term" value="F:transaminase activity"/>
    <property type="evidence" value="ECO:0007669"/>
    <property type="project" value="UniProtKB-KW"/>
</dbReference>
<dbReference type="Pfam" id="PF00155">
    <property type="entry name" value="Aminotran_1_2"/>
    <property type="match status" value="1"/>
</dbReference>
<proteinExistence type="inferred from homology"/>
<evidence type="ECO:0000259" key="6">
    <source>
        <dbReference type="PROSITE" id="PS50949"/>
    </source>
</evidence>
<dbReference type="Pfam" id="PF00392">
    <property type="entry name" value="GntR"/>
    <property type="match status" value="1"/>
</dbReference>
<dbReference type="PANTHER" id="PTHR46577">
    <property type="entry name" value="HTH-TYPE TRANSCRIPTIONAL REGULATORY PROTEIN GABR"/>
    <property type="match status" value="1"/>
</dbReference>
<evidence type="ECO:0000256" key="4">
    <source>
        <dbReference type="ARBA" id="ARBA00023125"/>
    </source>
</evidence>
<evidence type="ECO:0000256" key="5">
    <source>
        <dbReference type="ARBA" id="ARBA00023163"/>
    </source>
</evidence>
<feature type="domain" description="HTH gntR-type" evidence="6">
    <location>
        <begin position="16"/>
        <end position="84"/>
    </location>
</feature>
<dbReference type="SUPFAM" id="SSF46785">
    <property type="entry name" value="Winged helix' DNA-binding domain"/>
    <property type="match status" value="1"/>
</dbReference>
<dbReference type="InterPro" id="IPR000524">
    <property type="entry name" value="Tscrpt_reg_HTH_GntR"/>
</dbReference>
<gene>
    <name evidence="7" type="ORF">ACFFI0_23595</name>
</gene>
<keyword evidence="2" id="KW-0663">Pyridoxal phosphate</keyword>